<reference evidence="6 7" key="1">
    <citation type="journal article" date="2017" name="Curr. Biol.">
        <title>Genome architecture and evolution of a unichromosomal asexual nematode.</title>
        <authorList>
            <person name="Fradin H."/>
            <person name="Zegar C."/>
            <person name="Gutwein M."/>
            <person name="Lucas J."/>
            <person name="Kovtun M."/>
            <person name="Corcoran D."/>
            <person name="Baugh L.R."/>
            <person name="Kiontke K."/>
            <person name="Gunsalus K."/>
            <person name="Fitch D.H."/>
            <person name="Piano F."/>
        </authorList>
    </citation>
    <scope>NUCLEOTIDE SEQUENCE [LARGE SCALE GENOMIC DNA]</scope>
    <source>
        <strain evidence="6">PF1309</strain>
    </source>
</reference>
<evidence type="ECO:0000313" key="6">
    <source>
        <dbReference type="EMBL" id="PAV73142.1"/>
    </source>
</evidence>
<protein>
    <submittedName>
        <fullName evidence="6">Uncharacterized protein</fullName>
    </submittedName>
</protein>
<keyword evidence="4 5" id="KW-0472">Membrane</keyword>
<keyword evidence="7" id="KW-1185">Reference proteome</keyword>
<dbReference type="EMBL" id="LIAE01008643">
    <property type="protein sequence ID" value="PAV73142.1"/>
    <property type="molecule type" value="Genomic_DNA"/>
</dbReference>
<dbReference type="InterPro" id="IPR036259">
    <property type="entry name" value="MFS_trans_sf"/>
</dbReference>
<keyword evidence="3 5" id="KW-1133">Transmembrane helix</keyword>
<dbReference type="AlphaFoldDB" id="A0A2A2KH10"/>
<dbReference type="OrthoDB" id="5296287at2759"/>
<evidence type="ECO:0000256" key="2">
    <source>
        <dbReference type="ARBA" id="ARBA00022692"/>
    </source>
</evidence>
<accession>A0A2A2KH10</accession>
<name>A0A2A2KH10_9BILA</name>
<feature type="transmembrane region" description="Helical" evidence="5">
    <location>
        <begin position="43"/>
        <end position="60"/>
    </location>
</feature>
<keyword evidence="2 5" id="KW-0812">Transmembrane</keyword>
<evidence type="ECO:0000256" key="5">
    <source>
        <dbReference type="SAM" id="Phobius"/>
    </source>
</evidence>
<organism evidence="6 7">
    <name type="scientific">Diploscapter pachys</name>
    <dbReference type="NCBI Taxonomy" id="2018661"/>
    <lineage>
        <taxon>Eukaryota</taxon>
        <taxon>Metazoa</taxon>
        <taxon>Ecdysozoa</taxon>
        <taxon>Nematoda</taxon>
        <taxon>Chromadorea</taxon>
        <taxon>Rhabditida</taxon>
        <taxon>Rhabditina</taxon>
        <taxon>Rhabditomorpha</taxon>
        <taxon>Rhabditoidea</taxon>
        <taxon>Rhabditidae</taxon>
        <taxon>Diploscapter</taxon>
    </lineage>
</organism>
<feature type="transmembrane region" description="Helical" evidence="5">
    <location>
        <begin position="210"/>
        <end position="230"/>
    </location>
</feature>
<dbReference type="STRING" id="2018661.A0A2A2KH10"/>
<dbReference type="Proteomes" id="UP000218231">
    <property type="component" value="Unassembled WGS sequence"/>
</dbReference>
<dbReference type="SUPFAM" id="SSF103473">
    <property type="entry name" value="MFS general substrate transporter"/>
    <property type="match status" value="1"/>
</dbReference>
<proteinExistence type="predicted"/>
<evidence type="ECO:0000256" key="1">
    <source>
        <dbReference type="ARBA" id="ARBA00004141"/>
    </source>
</evidence>
<sequence length="273" mass="31056">MRKSDEHIAKVAGIPYVPVQRETIEHSKTLCEVVRTKGLFKRLAGFWFIWFVSSICSYAVDFYSNTISGDLFVNQILFAVFIIVSKKMLLFVDTYCSNFKRRTLHQGSQLTVIILFAALTFLKIKEYTGVLFLVISLFGTVFMGRNETLRNMPSIFNFLEFLWDANYLCVVESMETACRTSALGSCSLVSRFGGILAPFLTKLASLWPPVVYLFVVVIGIFNLIISYLLLVKSHVFALKTGVLILVLNPSVSKLPRRNRNCIFVMMSRYILNC</sequence>
<evidence type="ECO:0000313" key="7">
    <source>
        <dbReference type="Proteomes" id="UP000218231"/>
    </source>
</evidence>
<gene>
    <name evidence="6" type="ORF">WR25_08357</name>
</gene>
<evidence type="ECO:0000256" key="4">
    <source>
        <dbReference type="ARBA" id="ARBA00023136"/>
    </source>
</evidence>
<dbReference type="GO" id="GO:0016020">
    <property type="term" value="C:membrane"/>
    <property type="evidence" value="ECO:0007669"/>
    <property type="project" value="UniProtKB-SubCell"/>
</dbReference>
<feature type="transmembrane region" description="Helical" evidence="5">
    <location>
        <begin position="72"/>
        <end position="92"/>
    </location>
</feature>
<comment type="caution">
    <text evidence="6">The sequence shown here is derived from an EMBL/GenBank/DDBJ whole genome shotgun (WGS) entry which is preliminary data.</text>
</comment>
<evidence type="ECO:0000256" key="3">
    <source>
        <dbReference type="ARBA" id="ARBA00022989"/>
    </source>
</evidence>
<dbReference type="PANTHER" id="PTHR24064">
    <property type="entry name" value="SOLUTE CARRIER FAMILY 22 MEMBER"/>
    <property type="match status" value="1"/>
</dbReference>
<dbReference type="Gene3D" id="1.20.1250.20">
    <property type="entry name" value="MFS general substrate transporter like domains"/>
    <property type="match status" value="1"/>
</dbReference>
<comment type="subcellular location">
    <subcellularLocation>
        <location evidence="1">Membrane</location>
        <topology evidence="1">Multi-pass membrane protein</topology>
    </subcellularLocation>
</comment>